<name>A0A9X3C779_9FLAO</name>
<dbReference type="Proteomes" id="UP001151079">
    <property type="component" value="Unassembled WGS sequence"/>
</dbReference>
<dbReference type="PROSITE" id="PS00018">
    <property type="entry name" value="EF_HAND_1"/>
    <property type="match status" value="1"/>
</dbReference>
<organism evidence="1 2">
    <name type="scientific">Flavobacterium shii</name>
    <dbReference type="NCBI Taxonomy" id="2987687"/>
    <lineage>
        <taxon>Bacteria</taxon>
        <taxon>Pseudomonadati</taxon>
        <taxon>Bacteroidota</taxon>
        <taxon>Flavobacteriia</taxon>
        <taxon>Flavobacteriales</taxon>
        <taxon>Flavobacteriaceae</taxon>
        <taxon>Flavobacterium</taxon>
    </lineage>
</organism>
<proteinExistence type="predicted"/>
<reference evidence="1" key="1">
    <citation type="submission" date="2022-10" db="EMBL/GenBank/DDBJ databases">
        <title>Two novel species of Flavobacterium.</title>
        <authorList>
            <person name="Liu Q."/>
            <person name="Xin Y.-H."/>
        </authorList>
    </citation>
    <scope>NUCLEOTIDE SEQUENCE</scope>
    <source>
        <strain evidence="1">LS1R49</strain>
    </source>
</reference>
<dbReference type="NCBIfam" id="TIGR04131">
    <property type="entry name" value="Bac_Flav_CTERM"/>
    <property type="match status" value="1"/>
</dbReference>
<dbReference type="InterPro" id="IPR026341">
    <property type="entry name" value="T9SS_type_B"/>
</dbReference>
<accession>A0A9X3C779</accession>
<dbReference type="Pfam" id="PF13585">
    <property type="entry name" value="CHU_C"/>
    <property type="match status" value="1"/>
</dbReference>
<sequence>NGCTADQVLELIVSTKPTAVITTESVCFGDSFVWDVDGQTYIASGTYAKNNNGCTADQVLKLIVGTKPATVTTTENICFGDPFVWDVDGQTYIVSGTYTKNNNGCTADQVLNLTVGTKPTAVTTTENICFGDSFVWDVNGQTYTDSGTYTKNNNGCTADQILNLTVYPRPTTSIAYSASSYSTTEVAILVIRNGQAGGIYTAAPTGLRIDENTGAINPGSSLENTYTVTYTFTNGTCSNTVQTNIKIGSPKIATWLLMKDANNNGTVEPGEILTFMLRLSNIDPDHITLHNVKGSIDLPEHTSLVNPEQSNFITPSTFSLSAETYTDFPYLWDLSYLREPAIRIIVKADCDLTGVTQIETKGRIYIDGVEIQTSIPPIPVSNDGTWVTSTGSSKYLNPPPLINCTNPGGCSTGLPVATIKVAILNINNPETVCFPNTIDLSTTVNTESTPGTLSYWTDAVATISLTTPTAVATSGTYYIKSVSAQGCVIIKPVIVTINPKPTAVITIENICFGASFVWDVDGQTYIASGTYTKNNNGCTADQVLKLIVGTKPTEVTRIENICFGESFVWDVDGQTYIASGTYTKNNSGCTADQVLNLTVGTKPTAVITTESVCFGASFVWDVDGQTYTVSGTYTKNNNGCTADQVLNLTIGTKPTAVITTESVCFGASFVWDVDGQTYTVSGTYTKNNNGCTADQVLNLTVGAKPTSVTTTENICFGDSFVWDVDGQTYITSGTYTKNNNGCTADQVLNLTVGAKPTSVTTTENICFGESFVWDVDGQTYTNSGTYTKNNNGCTADQVLNLTVGTKPTAVTRIENICFGDSFVWDVNGQTYTNSGTYTKNNNGCTADQVLNLTVGTKPTTVTTTENICFGDSFVWDVNGQTYVASGTYTKNNNGCTADQVLKLIVGTKPTEVTRIENICFGESFVWDLDGQTYTVSGTYTKNNNGCTADQVLNLTIGTKPTAVTRIENICFGESFVWDVDGQTYTDSGTYTKKNNGCTADQLLNLTVNQLLTASLLRNSLIPEFCAGEKDGSFKIEILGGIMPYSVNLDNKNGTYTEITGNEYTFIDLAGGSHNVYIKDVLGCATEIEVSMPNGITINPVANVSYSCLNDTPSNSVIITVDPSIRNLNDIDYSLDNADFQSSNLFTNITSGTHTITARHTDGCIQPTREFFIEYIEPLTLTLADGELNEIVATVAGGEGQYRYSFNNESYSTANKIIIYKSGDYVVAVTDQNGCTTTASRYFEYIDVCIPNHFTPNGDGINDEWGPGCTTQYKNLTFTIFDRYGRIIGNYKYGQKWDGKYNGKELSSGDYWYVFKLNDNKDNREFVGHFTLYR</sequence>
<keyword evidence="2" id="KW-1185">Reference proteome</keyword>
<comment type="caution">
    <text evidence="1">The sequence shown here is derived from an EMBL/GenBank/DDBJ whole genome shotgun (WGS) entry which is preliminary data.</text>
</comment>
<evidence type="ECO:0000313" key="1">
    <source>
        <dbReference type="EMBL" id="MCV9927913.1"/>
    </source>
</evidence>
<evidence type="ECO:0000313" key="2">
    <source>
        <dbReference type="Proteomes" id="UP001151079"/>
    </source>
</evidence>
<dbReference type="InterPro" id="IPR018247">
    <property type="entry name" value="EF_Hand_1_Ca_BS"/>
</dbReference>
<feature type="non-terminal residue" evidence="1">
    <location>
        <position position="1"/>
    </location>
</feature>
<dbReference type="EMBL" id="JAOZEW010000009">
    <property type="protein sequence ID" value="MCV9927913.1"/>
    <property type="molecule type" value="Genomic_DNA"/>
</dbReference>
<gene>
    <name evidence="1" type="ORF">OIU83_09630</name>
</gene>
<protein>
    <submittedName>
        <fullName evidence="1">T9SS type B sorting domain-containing protein</fullName>
    </submittedName>
</protein>
<dbReference type="RefSeq" id="WP_264206047.1">
    <property type="nucleotide sequence ID" value="NZ_JAOZEW010000009.1"/>
</dbReference>